<keyword evidence="4 6" id="KW-0689">Ribosomal protein</keyword>
<dbReference type="PANTHER" id="PTHR11205">
    <property type="entry name" value="RIBOSOMAL PROTEIN S7"/>
    <property type="match status" value="1"/>
</dbReference>
<dbReference type="FunFam" id="1.10.455.10:FF:000001">
    <property type="entry name" value="30S ribosomal protein S7"/>
    <property type="match status" value="1"/>
</dbReference>
<accession>A0A235BTV3</accession>
<dbReference type="GO" id="GO:0015935">
    <property type="term" value="C:small ribosomal subunit"/>
    <property type="evidence" value="ECO:0007669"/>
    <property type="project" value="InterPro"/>
</dbReference>
<proteinExistence type="inferred from homology"/>
<evidence type="ECO:0000256" key="3">
    <source>
        <dbReference type="ARBA" id="ARBA00022884"/>
    </source>
</evidence>
<dbReference type="AlphaFoldDB" id="A0A235BTV3"/>
<dbReference type="EMBL" id="NOZQ01000108">
    <property type="protein sequence ID" value="OYD15656.1"/>
    <property type="molecule type" value="Genomic_DNA"/>
</dbReference>
<dbReference type="GO" id="GO:0000049">
    <property type="term" value="F:tRNA binding"/>
    <property type="evidence" value="ECO:0007669"/>
    <property type="project" value="UniProtKB-UniRule"/>
</dbReference>
<dbReference type="PROSITE" id="PS00052">
    <property type="entry name" value="RIBOSOMAL_S7"/>
    <property type="match status" value="1"/>
</dbReference>
<dbReference type="GO" id="GO:0019843">
    <property type="term" value="F:rRNA binding"/>
    <property type="evidence" value="ECO:0007669"/>
    <property type="project" value="UniProtKB-UniRule"/>
</dbReference>
<dbReference type="PIRSF" id="PIRSF002122">
    <property type="entry name" value="RPS7p_RPS7a_RPS5e_RPS7o"/>
    <property type="match status" value="1"/>
</dbReference>
<dbReference type="InterPro" id="IPR000235">
    <property type="entry name" value="Ribosomal_uS7"/>
</dbReference>
<keyword evidence="2 6" id="KW-0699">rRNA-binding</keyword>
<evidence type="ECO:0000256" key="5">
    <source>
        <dbReference type="ARBA" id="ARBA00023274"/>
    </source>
</evidence>
<evidence type="ECO:0000259" key="8">
    <source>
        <dbReference type="Pfam" id="PF00177"/>
    </source>
</evidence>
<keyword evidence="3 6" id="KW-0694">RNA-binding</keyword>
<dbReference type="InterPro" id="IPR023798">
    <property type="entry name" value="Ribosomal_uS7_dom"/>
</dbReference>
<feature type="domain" description="Small ribosomal subunit protein uS7" evidence="8">
    <location>
        <begin position="2"/>
        <end position="149"/>
    </location>
</feature>
<dbReference type="InterPro" id="IPR020606">
    <property type="entry name" value="Ribosomal_uS7_CS"/>
</dbReference>
<comment type="similarity">
    <text evidence="1 6 7">Belongs to the universal ribosomal protein uS7 family.</text>
</comment>
<dbReference type="Gene3D" id="1.10.455.10">
    <property type="entry name" value="Ribosomal protein S7 domain"/>
    <property type="match status" value="1"/>
</dbReference>
<dbReference type="InterPro" id="IPR036823">
    <property type="entry name" value="Ribosomal_uS7_dom_sf"/>
</dbReference>
<keyword evidence="5 6" id="KW-0687">Ribonucleoprotein</keyword>
<evidence type="ECO:0000256" key="2">
    <source>
        <dbReference type="ARBA" id="ARBA00022730"/>
    </source>
</evidence>
<name>A0A235BTV3_UNCW3</name>
<evidence type="ECO:0000256" key="4">
    <source>
        <dbReference type="ARBA" id="ARBA00022980"/>
    </source>
</evidence>
<comment type="caution">
    <text evidence="9">The sequence shown here is derived from an EMBL/GenBank/DDBJ whole genome shotgun (WGS) entry which is preliminary data.</text>
</comment>
<organism evidence="9 10">
    <name type="scientific">candidate division WOR-3 bacterium JGI_Cruoil_03_44_89</name>
    <dbReference type="NCBI Taxonomy" id="1973748"/>
    <lineage>
        <taxon>Bacteria</taxon>
        <taxon>Bacteria division WOR-3</taxon>
    </lineage>
</organism>
<comment type="subunit">
    <text evidence="6">Part of the 30S ribosomal subunit. Contacts proteins S9 and S11.</text>
</comment>
<gene>
    <name evidence="6" type="primary">rpsG</name>
    <name evidence="9" type="ORF">CH333_05240</name>
</gene>
<reference evidence="9 10" key="1">
    <citation type="submission" date="2017-07" db="EMBL/GenBank/DDBJ databases">
        <title>Recovery of genomes from metagenomes via a dereplication, aggregation, and scoring strategy.</title>
        <authorList>
            <person name="Sieber C.M."/>
            <person name="Probst A.J."/>
            <person name="Sharrar A."/>
            <person name="Thomas B.C."/>
            <person name="Hess M."/>
            <person name="Tringe S.G."/>
            <person name="Banfield J.F."/>
        </authorList>
    </citation>
    <scope>NUCLEOTIDE SEQUENCE [LARGE SCALE GENOMIC DNA]</scope>
    <source>
        <strain evidence="9">JGI_Cruoil_03_44_89</strain>
    </source>
</reference>
<dbReference type="GO" id="GO:0006412">
    <property type="term" value="P:translation"/>
    <property type="evidence" value="ECO:0007669"/>
    <property type="project" value="UniProtKB-UniRule"/>
</dbReference>
<sequence>MPRRKRPETREIPPEYKYGSALAHKFINCLMKDGKKGIAQKIFHETLETIEKKTGKPGFDVFNQAMENVKPVVEVKPRRIGGATYQVPMEVRRKRRISLAIRWIVDAAKKAKGKPMYDKLADEIIAASKREGSAIKKKEDTHRMAEANRVFAQFKW</sequence>
<dbReference type="CDD" id="cd14869">
    <property type="entry name" value="uS7_Bacteria"/>
    <property type="match status" value="1"/>
</dbReference>
<dbReference type="NCBIfam" id="TIGR01029">
    <property type="entry name" value="rpsG_bact"/>
    <property type="match status" value="1"/>
</dbReference>
<evidence type="ECO:0000313" key="9">
    <source>
        <dbReference type="EMBL" id="OYD15656.1"/>
    </source>
</evidence>
<evidence type="ECO:0000256" key="1">
    <source>
        <dbReference type="ARBA" id="ARBA00007151"/>
    </source>
</evidence>
<keyword evidence="6" id="KW-0820">tRNA-binding</keyword>
<dbReference type="HAMAP" id="MF_00480_B">
    <property type="entry name" value="Ribosomal_uS7_B"/>
    <property type="match status" value="1"/>
</dbReference>
<dbReference type="Pfam" id="PF00177">
    <property type="entry name" value="Ribosomal_S7"/>
    <property type="match status" value="1"/>
</dbReference>
<dbReference type="GO" id="GO:0003735">
    <property type="term" value="F:structural constituent of ribosome"/>
    <property type="evidence" value="ECO:0007669"/>
    <property type="project" value="InterPro"/>
</dbReference>
<evidence type="ECO:0000256" key="6">
    <source>
        <dbReference type="HAMAP-Rule" id="MF_00480"/>
    </source>
</evidence>
<dbReference type="Proteomes" id="UP000215215">
    <property type="component" value="Unassembled WGS sequence"/>
</dbReference>
<evidence type="ECO:0000256" key="7">
    <source>
        <dbReference type="RuleBase" id="RU003619"/>
    </source>
</evidence>
<dbReference type="SUPFAM" id="SSF47973">
    <property type="entry name" value="Ribosomal protein S7"/>
    <property type="match status" value="1"/>
</dbReference>
<protein>
    <recommendedName>
        <fullName evidence="6">Small ribosomal subunit protein uS7</fullName>
    </recommendedName>
</protein>
<dbReference type="InterPro" id="IPR005717">
    <property type="entry name" value="Ribosomal_uS7_bac/org-type"/>
</dbReference>
<comment type="function">
    <text evidence="6">One of the primary rRNA binding proteins, it binds directly to 16S rRNA where it nucleates assembly of the head domain of the 30S subunit. Is located at the subunit interface close to the decoding center, probably blocks exit of the E-site tRNA.</text>
</comment>
<evidence type="ECO:0000313" key="10">
    <source>
        <dbReference type="Proteomes" id="UP000215215"/>
    </source>
</evidence>